<keyword evidence="3" id="KW-1185">Reference proteome</keyword>
<feature type="transmembrane region" description="Helical" evidence="1">
    <location>
        <begin position="1287"/>
        <end position="1309"/>
    </location>
</feature>
<evidence type="ECO:0000313" key="2">
    <source>
        <dbReference type="EMBL" id="QTA83750.1"/>
    </source>
</evidence>
<dbReference type="KEGG" id="dli:dnl_61650"/>
<feature type="transmembrane region" description="Helical" evidence="1">
    <location>
        <begin position="1230"/>
        <end position="1250"/>
    </location>
</feature>
<keyword evidence="1" id="KW-0812">Transmembrane</keyword>
<feature type="transmembrane region" description="Helical" evidence="1">
    <location>
        <begin position="669"/>
        <end position="690"/>
    </location>
</feature>
<proteinExistence type="predicted"/>
<feature type="transmembrane region" description="Helical" evidence="1">
    <location>
        <begin position="540"/>
        <end position="560"/>
    </location>
</feature>
<protein>
    <submittedName>
        <fullName evidence="2">Uncharacterized protein</fullName>
    </submittedName>
</protein>
<sequence length="1336" mass="151721">MKKKLSIILVLLSILIIWPGIRINASIDKKEIPPDLVHWVPWVLYGQEEMFCPTFCNDRNSFQCIWPSCLKIDAEKNTGLFSQEWTVYSEAWIPLPGSIDLWPDDVLVNKIPSTVIRVDDAPSLFLAPGKYSITGCFYWDEIPETIKIPEKTGLISLTLNNRNIHFPVLDSKNHLWLQKRVSQETQEDRTDLTIFRKIIDDIPMKIVNLIQLNISGQAREIRLNDIILDKALVLKLTALLPVRIGQNNEIMVQVRPGKWDIEIVTRFKDPVKEIGPVKGAYGQEIWVFQSYSKLQITEIYGVPSIDPVQTALPQDWKSLPAYLMDKDSVMSFKQVIRGNADPEPDRLNIHKTWWLDFDGRGFTVLDNINGTVSRNWNLTMHPSAALGRVSANGTDQLITMHNGKHGIEIRQGNVNIVAESRLDSASGQIHAAGWDHDFESASGRLNLPPGWKLFSVSGVDSASGTWIGKWTLLDIFIILIIAVGTARLKTRALGFTALITMILIWHEPDSPRYIWLHLLAGFTFLKIMPLGKINTLVKLWTWASIIVLLVISIPFMVHQIRWGVYPQLEYPWQKYSPSISDSLIRENSIQYAEKTMPAHQDSLYQESREQSKPGLYSYKRKQAVFSQDPNANVQTGPGLPGWKWRFADIKWNGPVSKSQEISFQLISPLMNLLLGFVRVLFLVFFIFKFADIMHLWAKADKKNIVSTVLILFFSIISWNIKAGAADFPSADLLKELQGKLMETDDCYNPSCASYSRMELSADLHNLEINIEVHAAKQTAVPLPGGIKSWIPQKVLKNNEEINTIVKDSSGTLWVLVSEGIHQLTLRGLTGSADEINLPMHLKPFYAGVKTQGWEVRGIHKGGSVDNAIQLTRLKKQEKNKENSSTDILPSFLQIERTLSIGIKWEILTRVTRQSPAGTPVILYIPLIQGESVTSQGIHVEKNKALVNLGPQQKTMTWMSALEQTNRLTLQSPDTKSWSETWIIDASPIWHLEFRGIPFIHNQDEQGLWKPEWRPWPGEKVDILITRPEPVKGQTLTIDHAELTWIPGKRTSNASLKLRIRSARGTRHIIELPDRAELGQVKINNIIKPIRQENNIIPVPLMPGVQNIEINWHQDSGISLLEKGPDVKIGSQAVNAKITFKMPENRWILFAKGPAMGPAVLFWPYIFVILLASFILGKIKLTPLKTRHWILLGLGLTQIHVLGAIIIAGWFLAMGTRKITPMPKGWFKFDMIQLCLALLSFGAMICLYLAVKKGLLGRPEMQIMGNGSTNTWLYWTQDRINGNMPQPWVFSLPVITYHFFMLTWALWLAASLIKWLGWGWQCFSCEKPWEKPVFRKK</sequence>
<name>A0A975BEE3_9BACT</name>
<evidence type="ECO:0000313" key="3">
    <source>
        <dbReference type="Proteomes" id="UP000663720"/>
    </source>
</evidence>
<reference evidence="2" key="1">
    <citation type="journal article" date="2021" name="Microb. Physiol.">
        <title>Proteogenomic Insights into the Physiology of Marine, Sulfate-Reducing, Filamentous Desulfonema limicola and Desulfonema magnum.</title>
        <authorList>
            <person name="Schnaars V."/>
            <person name="Wohlbrand L."/>
            <person name="Scheve S."/>
            <person name="Hinrichs C."/>
            <person name="Reinhardt R."/>
            <person name="Rabus R."/>
        </authorList>
    </citation>
    <scope>NUCLEOTIDE SEQUENCE</scope>
    <source>
        <strain evidence="2">5ac10</strain>
    </source>
</reference>
<accession>A0A975BEE3</accession>
<dbReference type="EMBL" id="CP061799">
    <property type="protein sequence ID" value="QTA83750.1"/>
    <property type="molecule type" value="Genomic_DNA"/>
</dbReference>
<feature type="transmembrane region" description="Helical" evidence="1">
    <location>
        <begin position="466"/>
        <end position="483"/>
    </location>
</feature>
<gene>
    <name evidence="2" type="ORF">dnl_61650</name>
</gene>
<keyword evidence="1" id="KW-1133">Transmembrane helix</keyword>
<feature type="transmembrane region" description="Helical" evidence="1">
    <location>
        <begin position="702"/>
        <end position="720"/>
    </location>
</feature>
<dbReference type="RefSeq" id="WP_207689551.1">
    <property type="nucleotide sequence ID" value="NZ_CP061799.1"/>
</dbReference>
<feature type="transmembrane region" description="Helical" evidence="1">
    <location>
        <begin position="1188"/>
        <end position="1210"/>
    </location>
</feature>
<evidence type="ECO:0000256" key="1">
    <source>
        <dbReference type="SAM" id="Phobius"/>
    </source>
</evidence>
<organism evidence="2 3">
    <name type="scientific">Desulfonema limicola</name>
    <dbReference type="NCBI Taxonomy" id="45656"/>
    <lineage>
        <taxon>Bacteria</taxon>
        <taxon>Pseudomonadati</taxon>
        <taxon>Thermodesulfobacteriota</taxon>
        <taxon>Desulfobacteria</taxon>
        <taxon>Desulfobacterales</taxon>
        <taxon>Desulfococcaceae</taxon>
        <taxon>Desulfonema</taxon>
    </lineage>
</organism>
<keyword evidence="1" id="KW-0472">Membrane</keyword>
<dbReference type="Proteomes" id="UP000663720">
    <property type="component" value="Chromosome"/>
</dbReference>
<feature type="transmembrane region" description="Helical" evidence="1">
    <location>
        <begin position="1154"/>
        <end position="1176"/>
    </location>
</feature>